<evidence type="ECO:0000256" key="1">
    <source>
        <dbReference type="ARBA" id="ARBA00001957"/>
    </source>
</evidence>
<feature type="domain" description="Carrier" evidence="6">
    <location>
        <begin position="1633"/>
        <end position="1707"/>
    </location>
</feature>
<dbReference type="Pfam" id="PF00109">
    <property type="entry name" value="ketoacyl-synt"/>
    <property type="match status" value="1"/>
</dbReference>
<dbReference type="PANTHER" id="PTHR43775:SF37">
    <property type="entry name" value="SI:DKEY-61P9.11"/>
    <property type="match status" value="1"/>
</dbReference>
<dbReference type="InterPro" id="IPR013968">
    <property type="entry name" value="PKS_KR"/>
</dbReference>
<sequence>MRSFDNGLFSEIYGDVQPVAIIGAGCRFMGAKDPFTFWRRIADGELLSRRVTRDDLIREGLDPALLQRPDFVPVASIVDGAEHFDADWFGYSPAEAATIDPQQRLFLTCAWEALEMAGPAGIHSGQRVGVFGAARMSTHYLASRDTVLQAGLSRTFQRLIGNDKDYLATRVAYKMGLTGPALTVQTACSSSLVAVHMACEQLRSGECDMALAGGAALTFPMAAGYFHQPGMIFSPDGRCRPFDADASGTFIGNGVAVVLLKPLRRALEDGDGVLAVIRGSAVNNDGTGKAGFTAPSFAGQKAVIEEAMALSDVCAERIGFIEAHGTATPLGDPIEVQALAEAFRASGNERTQPCALGSLKANTGHLDTAAGVASLLKAAFAVKTGLIPPCVNFQSPNPALELASTPFTVPQSLSRWESDERVAGVSSFGIGGTNCHVIVEALPPRLRAPVPDRQGPVRMSMSARDPASLRALALVHAEALLDGQFDGELEAYAATLDHHRTLMPHRIDVVGNDAAALARQLHDFVDQGRSAIEDRPFPDTNPPRRRAFAPVCTLQGERQAKDKPPTNSWDLLNHHMQKATVERAAEHDWSALETEASASAALHAIYTAHAMHSLGLFADSAPLSLEQVMELGGILPAYRQLTQRLLRDLVKEGALMQEGETFARLIVRPLEDTHPILSDMAARGYQRLTNMAARVGPRLADMLKGEADPVSIVFPSAETDDAEEMYERQRDSIFLNSLARDAVQAFVDGLPADRPIRVFEIGAGTGGTTSSVLPILPAHRTTYMFTDLGPLFLSRAKVKFSNYSFLRYATFDIERDPADQGHSEGGYDLVIAANVLHNGRDLTQVLARARQLLAPGGLLVLREISTPKPVFDFIFGPLVPVLSDIRERGGELFPPLAIWGDFLTQSGFSDWTAYPTADQAPARIGENIILALNGEAREPKTDAPSVTGQRFETATLAGLVEALASRSGRGFWRHEGVTFRPRALSGASNWALEQGELVLREDVASAPPLISIAQTAQRMRPMPLLPEQGEIAEVSGLSDLLHQVLGARTQAPRFVASAISGTQDLQFRGRWTARENEGGGYDITVVDSEGWPCLWIENLRSVDAEKPRPLLYRWEWEPATGPYQRRRITHLIAPKGKLNPVASAGSTTADARSEDWEIPTAIGSGDVLALDLRSTQSQDPVRLYARVLQTLQAMQKIDAALVILTQGALAATPWDRPSSGFLGGLRGLVRVAKRELSQFDLRWLDIDHAQPIEHLPLAGADEDILAMRRGRLFVPRLQPMETGVSPVVKSAHGLSILTGGLSPLALTTAEWLAREGIKDIWLVARRKPTPAERVRLAGLEACGVQVTLWDDVDLGDRSSLERVLQAAVNEGRAISSIFHFAGHLEDAPLVQTDAALLQRVFAPKVPAAQTLLDWLERLKPGSLVFASSAATVFGQHGQTAHATANAILEGLADQARSAGWPVQALALGYWDDGRAERNDLARLFADQGMLGLDEDEGLALLRQALFQSDAVLMPAKIDWPKLSAAGEKIPPSLAVCAPELPAPLLPGREEGDEEVWLRRMLAQLLALEEGAIAADADLLQLGLDSLMMLELTQSIKTQFAIDIPADTLRQNGTLQKLAAYLVDAREDRRGAGVDAATIVRAHLSELLSIAPEQILPDRKLLELGLDSLLFLDLRERIASNFGIRLSGETAVSFDTVGALITVIDAQLGHEEAQINPVRRVLAEAAGQQSGLLLENGDLRPRAMAAGETVALSSLQRSWWRGRDKDRPLGGTARHLYVEYDKTLGDFDLDAFERAWNEFVKRHAALRMTVGGDGRARVHSRVPESGIARDDYRAGGPADVDRQLLATRERMSHQMFDLSRWPHFEWRASLLPEGRLRLHFDIDTTLIDIESFQVMLREIGRRMLQSERALPELSFSGADYMRAVDIMDATGAAEIDRAKWREEGRKLPGPPDLPLLQSPESLPQLRFAITRQALSRDVWLKARDLAARDDFSGTVLAISAFAVALVPYLGGRSRFTLQLAYSDRKPVHAEVINIVCEATAIMPVSFDFSDDPSFMQVMVRTASAIREGLSLELANSIWAMSERLDGEYADIPNLALPVVFTSLLGVRQSYALPESADPVLGMPTYEYAAQPQTALHFQVLEEERELLFNLDEIEGLFPAGLGASILATFSEVLRGGADDWARPISGWSLTPELEGAAIGLRQWLETLHG</sequence>
<dbReference type="Gene3D" id="3.30.559.30">
    <property type="entry name" value="Nonribosomal peptide synthetase, condensation domain"/>
    <property type="match status" value="1"/>
</dbReference>
<dbReference type="PANTHER" id="PTHR43775">
    <property type="entry name" value="FATTY ACID SYNTHASE"/>
    <property type="match status" value="1"/>
</dbReference>
<name>A0A7W6LKY9_9HYPH</name>
<dbReference type="Pfam" id="PF00550">
    <property type="entry name" value="PP-binding"/>
    <property type="match status" value="2"/>
</dbReference>
<evidence type="ECO:0000256" key="3">
    <source>
        <dbReference type="ARBA" id="ARBA00022553"/>
    </source>
</evidence>
<dbReference type="CDD" id="cd00833">
    <property type="entry name" value="PKS"/>
    <property type="match status" value="1"/>
</dbReference>
<dbReference type="InterPro" id="IPR016039">
    <property type="entry name" value="Thiolase-like"/>
</dbReference>
<dbReference type="PROSITE" id="PS00012">
    <property type="entry name" value="PHOSPHOPANTETHEINE"/>
    <property type="match status" value="2"/>
</dbReference>
<dbReference type="PROSITE" id="PS50075">
    <property type="entry name" value="CARRIER"/>
    <property type="match status" value="2"/>
</dbReference>
<dbReference type="SUPFAM" id="SSF53335">
    <property type="entry name" value="S-adenosyl-L-methionine-dependent methyltransferases"/>
    <property type="match status" value="1"/>
</dbReference>
<dbReference type="SMART" id="SM00822">
    <property type="entry name" value="PKS_KR"/>
    <property type="match status" value="1"/>
</dbReference>
<dbReference type="Pfam" id="PF08659">
    <property type="entry name" value="KR"/>
    <property type="match status" value="1"/>
</dbReference>
<dbReference type="PROSITE" id="PS52004">
    <property type="entry name" value="KS3_2"/>
    <property type="match status" value="1"/>
</dbReference>
<dbReference type="PROSITE" id="PS51257">
    <property type="entry name" value="PROKAR_LIPOPROTEIN"/>
    <property type="match status" value="1"/>
</dbReference>
<comment type="caution">
    <text evidence="8">The sequence shown here is derived from an EMBL/GenBank/DDBJ whole genome shotgun (WGS) entry which is preliminary data.</text>
</comment>
<feature type="domain" description="Ketosynthase family 3 (KS3)" evidence="7">
    <location>
        <begin position="16"/>
        <end position="441"/>
    </location>
</feature>
<dbReference type="InterPro" id="IPR023213">
    <property type="entry name" value="CAT-like_dom_sf"/>
</dbReference>
<dbReference type="Pfam" id="PF08242">
    <property type="entry name" value="Methyltransf_12"/>
    <property type="match status" value="1"/>
</dbReference>
<evidence type="ECO:0000313" key="9">
    <source>
        <dbReference type="Proteomes" id="UP000519897"/>
    </source>
</evidence>
<dbReference type="GO" id="GO:0031177">
    <property type="term" value="F:phosphopantetheine binding"/>
    <property type="evidence" value="ECO:0007669"/>
    <property type="project" value="InterPro"/>
</dbReference>
<dbReference type="InterPro" id="IPR036736">
    <property type="entry name" value="ACP-like_sf"/>
</dbReference>
<dbReference type="Pfam" id="PF00668">
    <property type="entry name" value="Condensation"/>
    <property type="match status" value="1"/>
</dbReference>
<dbReference type="InterPro" id="IPR018201">
    <property type="entry name" value="Ketoacyl_synth_AS"/>
</dbReference>
<dbReference type="SUPFAM" id="SSF52777">
    <property type="entry name" value="CoA-dependent acyltransferases"/>
    <property type="match status" value="2"/>
</dbReference>
<evidence type="ECO:0000256" key="4">
    <source>
        <dbReference type="ARBA" id="ARBA00022679"/>
    </source>
</evidence>
<dbReference type="InterPro" id="IPR014030">
    <property type="entry name" value="Ketoacyl_synth_N"/>
</dbReference>
<dbReference type="Gene3D" id="3.30.559.10">
    <property type="entry name" value="Chloramphenicol acetyltransferase-like domain"/>
    <property type="match status" value="1"/>
</dbReference>
<dbReference type="InterPro" id="IPR014031">
    <property type="entry name" value="Ketoacyl_synth_C"/>
</dbReference>
<dbReference type="InterPro" id="IPR050091">
    <property type="entry name" value="PKS_NRPS_Biosynth_Enz"/>
</dbReference>
<accession>A0A7W6LKY9</accession>
<dbReference type="InterPro" id="IPR029063">
    <property type="entry name" value="SAM-dependent_MTases_sf"/>
</dbReference>
<evidence type="ECO:0000256" key="2">
    <source>
        <dbReference type="ARBA" id="ARBA00022450"/>
    </source>
</evidence>
<evidence type="ECO:0000259" key="7">
    <source>
        <dbReference type="PROSITE" id="PS52004"/>
    </source>
</evidence>
<dbReference type="PROSITE" id="PS00606">
    <property type="entry name" value="KS3_1"/>
    <property type="match status" value="1"/>
</dbReference>
<dbReference type="GO" id="GO:0004312">
    <property type="term" value="F:fatty acid synthase activity"/>
    <property type="evidence" value="ECO:0007669"/>
    <property type="project" value="TreeGrafter"/>
</dbReference>
<dbReference type="Pfam" id="PF16197">
    <property type="entry name" value="KAsynt_C_assoc"/>
    <property type="match status" value="1"/>
</dbReference>
<dbReference type="InterPro" id="IPR020806">
    <property type="entry name" value="PKS_PP-bd"/>
</dbReference>
<keyword evidence="9" id="KW-1185">Reference proteome</keyword>
<dbReference type="InterPro" id="IPR036291">
    <property type="entry name" value="NAD(P)-bd_dom_sf"/>
</dbReference>
<dbReference type="Gene3D" id="3.40.50.150">
    <property type="entry name" value="Vaccinia Virus protein VP39"/>
    <property type="match status" value="1"/>
</dbReference>
<dbReference type="GO" id="GO:0071770">
    <property type="term" value="P:DIM/DIP cell wall layer assembly"/>
    <property type="evidence" value="ECO:0007669"/>
    <property type="project" value="TreeGrafter"/>
</dbReference>
<keyword evidence="5" id="KW-0511">Multifunctional enzyme</keyword>
<dbReference type="SMART" id="SM00823">
    <property type="entry name" value="PKS_PP"/>
    <property type="match status" value="2"/>
</dbReference>
<dbReference type="CDD" id="cd02440">
    <property type="entry name" value="AdoMet_MTases"/>
    <property type="match status" value="1"/>
</dbReference>
<gene>
    <name evidence="8" type="ORF">GGQ72_003709</name>
</gene>
<dbReference type="RefSeq" id="WP_165131073.1">
    <property type="nucleotide sequence ID" value="NZ_CP049249.1"/>
</dbReference>
<dbReference type="SUPFAM" id="SSF47336">
    <property type="entry name" value="ACP-like"/>
    <property type="match status" value="2"/>
</dbReference>
<evidence type="ECO:0000313" key="8">
    <source>
        <dbReference type="EMBL" id="MBB4145147.1"/>
    </source>
</evidence>
<dbReference type="Gene3D" id="3.40.50.720">
    <property type="entry name" value="NAD(P)-binding Rossmann-like Domain"/>
    <property type="match status" value="1"/>
</dbReference>
<dbReference type="EMBL" id="JACIEC010000005">
    <property type="protein sequence ID" value="MBB4145147.1"/>
    <property type="molecule type" value="Genomic_DNA"/>
</dbReference>
<dbReference type="SMART" id="SM00825">
    <property type="entry name" value="PKS_KS"/>
    <property type="match status" value="1"/>
</dbReference>
<keyword evidence="4" id="KW-0808">Transferase</keyword>
<dbReference type="SMART" id="SM01294">
    <property type="entry name" value="PKS_PP_betabranch"/>
    <property type="match status" value="1"/>
</dbReference>
<dbReference type="GO" id="GO:0009403">
    <property type="term" value="P:toxin biosynthetic process"/>
    <property type="evidence" value="ECO:0007669"/>
    <property type="project" value="UniProtKB-ARBA"/>
</dbReference>
<dbReference type="GO" id="GO:0005737">
    <property type="term" value="C:cytoplasm"/>
    <property type="evidence" value="ECO:0007669"/>
    <property type="project" value="TreeGrafter"/>
</dbReference>
<dbReference type="SUPFAM" id="SSF53901">
    <property type="entry name" value="Thiolase-like"/>
    <property type="match status" value="1"/>
</dbReference>
<dbReference type="InterPro" id="IPR001242">
    <property type="entry name" value="Condensation_dom"/>
</dbReference>
<keyword evidence="3" id="KW-0597">Phosphoprotein</keyword>
<proteinExistence type="predicted"/>
<dbReference type="SUPFAM" id="SSF51735">
    <property type="entry name" value="NAD(P)-binding Rossmann-fold domains"/>
    <property type="match status" value="2"/>
</dbReference>
<dbReference type="GO" id="GO:0004315">
    <property type="term" value="F:3-oxoacyl-[acyl-carrier-protein] synthase activity"/>
    <property type="evidence" value="ECO:0007669"/>
    <property type="project" value="InterPro"/>
</dbReference>
<dbReference type="InterPro" id="IPR020841">
    <property type="entry name" value="PKS_Beta-ketoAc_synthase_dom"/>
</dbReference>
<protein>
    <submittedName>
        <fullName evidence="8">Yersiniabactin nonribosomal peptide/polyketide synthase</fullName>
    </submittedName>
</protein>
<organism evidence="8 9">
    <name type="scientific">Rhizobium rhizoryzae</name>
    <dbReference type="NCBI Taxonomy" id="451876"/>
    <lineage>
        <taxon>Bacteria</taxon>
        <taxon>Pseudomonadati</taxon>
        <taxon>Pseudomonadota</taxon>
        <taxon>Alphaproteobacteria</taxon>
        <taxon>Hyphomicrobiales</taxon>
        <taxon>Rhizobiaceae</taxon>
        <taxon>Rhizobium/Agrobacterium group</taxon>
        <taxon>Rhizobium</taxon>
    </lineage>
</organism>
<dbReference type="GO" id="GO:0005886">
    <property type="term" value="C:plasma membrane"/>
    <property type="evidence" value="ECO:0007669"/>
    <property type="project" value="TreeGrafter"/>
</dbReference>
<dbReference type="InterPro" id="IPR032821">
    <property type="entry name" value="PKS_assoc"/>
</dbReference>
<evidence type="ECO:0000256" key="5">
    <source>
        <dbReference type="ARBA" id="ARBA00023268"/>
    </source>
</evidence>
<dbReference type="Pfam" id="PF02801">
    <property type="entry name" value="Ketoacyl-synt_C"/>
    <property type="match status" value="1"/>
</dbReference>
<evidence type="ECO:0000259" key="6">
    <source>
        <dbReference type="PROSITE" id="PS50075"/>
    </source>
</evidence>
<feature type="domain" description="Carrier" evidence="6">
    <location>
        <begin position="1548"/>
        <end position="1625"/>
    </location>
</feature>
<dbReference type="InterPro" id="IPR006162">
    <property type="entry name" value="Ppantetheine_attach_site"/>
</dbReference>
<dbReference type="InterPro" id="IPR009081">
    <property type="entry name" value="PP-bd_ACP"/>
</dbReference>
<dbReference type="InterPro" id="IPR013217">
    <property type="entry name" value="Methyltransf_12"/>
</dbReference>
<dbReference type="InterPro" id="IPR057326">
    <property type="entry name" value="KR_dom"/>
</dbReference>
<keyword evidence="2" id="KW-0596">Phosphopantetheine</keyword>
<dbReference type="CDD" id="cd05274">
    <property type="entry name" value="KR_FAS_SDR_x"/>
    <property type="match status" value="1"/>
</dbReference>
<dbReference type="Proteomes" id="UP000519897">
    <property type="component" value="Unassembled WGS sequence"/>
</dbReference>
<reference evidence="8 9" key="1">
    <citation type="submission" date="2020-08" db="EMBL/GenBank/DDBJ databases">
        <title>Genomic Encyclopedia of Type Strains, Phase IV (KMG-IV): sequencing the most valuable type-strain genomes for metagenomic binning, comparative biology and taxonomic classification.</title>
        <authorList>
            <person name="Goeker M."/>
        </authorList>
    </citation>
    <scope>NUCLEOTIDE SEQUENCE [LARGE SCALE GENOMIC DNA]</scope>
    <source>
        <strain evidence="8 9">DSM 29514</strain>
    </source>
</reference>
<dbReference type="Gene3D" id="1.10.1200.10">
    <property type="entry name" value="ACP-like"/>
    <property type="match status" value="2"/>
</dbReference>
<dbReference type="Gene3D" id="1.10.1240.100">
    <property type="match status" value="1"/>
</dbReference>
<dbReference type="Gene3D" id="3.40.47.10">
    <property type="match status" value="1"/>
</dbReference>
<comment type="cofactor">
    <cofactor evidence="1">
        <name>pantetheine 4'-phosphate</name>
        <dbReference type="ChEBI" id="CHEBI:47942"/>
    </cofactor>
</comment>
<dbReference type="GO" id="GO:0006633">
    <property type="term" value="P:fatty acid biosynthetic process"/>
    <property type="evidence" value="ECO:0007669"/>
    <property type="project" value="InterPro"/>
</dbReference>